<dbReference type="Gene3D" id="1.10.10.60">
    <property type="entry name" value="Homeodomain-like"/>
    <property type="match status" value="2"/>
</dbReference>
<dbReference type="AlphaFoldDB" id="C6VVL1"/>
<keyword evidence="1" id="KW-0805">Transcription regulation</keyword>
<keyword evidence="3" id="KW-0804">Transcription</keyword>
<dbReference type="PANTHER" id="PTHR43280:SF28">
    <property type="entry name" value="HTH-TYPE TRANSCRIPTIONAL ACTIVATOR RHAS"/>
    <property type="match status" value="1"/>
</dbReference>
<dbReference type="STRING" id="471854.Dfer_5551"/>
<dbReference type="HOGENOM" id="CLU_000445_81_14_10"/>
<dbReference type="InterPro" id="IPR018060">
    <property type="entry name" value="HTH_AraC"/>
</dbReference>
<gene>
    <name evidence="5" type="ordered locus">Dfer_5551</name>
</gene>
<evidence type="ECO:0000256" key="3">
    <source>
        <dbReference type="ARBA" id="ARBA00023163"/>
    </source>
</evidence>
<dbReference type="RefSeq" id="WP_015814981.1">
    <property type="nucleotide sequence ID" value="NC_013037.1"/>
</dbReference>
<dbReference type="Pfam" id="PF12833">
    <property type="entry name" value="HTH_18"/>
    <property type="match status" value="1"/>
</dbReference>
<evidence type="ECO:0000256" key="1">
    <source>
        <dbReference type="ARBA" id="ARBA00023015"/>
    </source>
</evidence>
<proteinExistence type="predicted"/>
<evidence type="ECO:0000259" key="4">
    <source>
        <dbReference type="PROSITE" id="PS01124"/>
    </source>
</evidence>
<dbReference type="PROSITE" id="PS01124">
    <property type="entry name" value="HTH_ARAC_FAMILY_2"/>
    <property type="match status" value="1"/>
</dbReference>
<dbReference type="InterPro" id="IPR009057">
    <property type="entry name" value="Homeodomain-like_sf"/>
</dbReference>
<dbReference type="Proteomes" id="UP000002011">
    <property type="component" value="Chromosome"/>
</dbReference>
<dbReference type="GO" id="GO:0003700">
    <property type="term" value="F:DNA-binding transcription factor activity"/>
    <property type="evidence" value="ECO:0007669"/>
    <property type="project" value="InterPro"/>
</dbReference>
<dbReference type="eggNOG" id="COG2207">
    <property type="taxonomic scope" value="Bacteria"/>
</dbReference>
<dbReference type="GO" id="GO:0043565">
    <property type="term" value="F:sequence-specific DNA binding"/>
    <property type="evidence" value="ECO:0007669"/>
    <property type="project" value="InterPro"/>
</dbReference>
<dbReference type="OrthoDB" id="642439at2"/>
<dbReference type="SUPFAM" id="SSF46689">
    <property type="entry name" value="Homeodomain-like"/>
    <property type="match status" value="2"/>
</dbReference>
<evidence type="ECO:0000256" key="2">
    <source>
        <dbReference type="ARBA" id="ARBA00023125"/>
    </source>
</evidence>
<keyword evidence="2" id="KW-0238">DNA-binding</keyword>
<name>C6VVL1_DYAFD</name>
<dbReference type="PANTHER" id="PTHR43280">
    <property type="entry name" value="ARAC-FAMILY TRANSCRIPTIONAL REGULATOR"/>
    <property type="match status" value="1"/>
</dbReference>
<feature type="domain" description="HTH araC/xylS-type" evidence="4">
    <location>
        <begin position="26"/>
        <end position="123"/>
    </location>
</feature>
<dbReference type="SMART" id="SM00342">
    <property type="entry name" value="HTH_ARAC"/>
    <property type="match status" value="1"/>
</dbReference>
<evidence type="ECO:0000313" key="5">
    <source>
        <dbReference type="EMBL" id="ACT96741.1"/>
    </source>
</evidence>
<dbReference type="KEGG" id="dfe:Dfer_5551"/>
<dbReference type="EMBL" id="CP001619">
    <property type="protein sequence ID" value="ACT96741.1"/>
    <property type="molecule type" value="Genomic_DNA"/>
</dbReference>
<keyword evidence="6" id="KW-1185">Reference proteome</keyword>
<sequence>MNYYQQEVMRIKALCYPNDKQLEAVIGIRHYMDKNFDADINLDFLSDIRFTSKFHLLRLFKRYYGITPKQYLTIRRIEESKRCLKNGMSVSQTCYTVGFETPSSFSTLFKKKVGICPVRFQKEQFLQSPSRSV</sequence>
<organism evidence="5 6">
    <name type="scientific">Dyadobacter fermentans (strain ATCC 700827 / DSM 18053 / CIP 107007 / KCTC 52180 / NS114)</name>
    <dbReference type="NCBI Taxonomy" id="471854"/>
    <lineage>
        <taxon>Bacteria</taxon>
        <taxon>Pseudomonadati</taxon>
        <taxon>Bacteroidota</taxon>
        <taxon>Cytophagia</taxon>
        <taxon>Cytophagales</taxon>
        <taxon>Spirosomataceae</taxon>
        <taxon>Dyadobacter</taxon>
    </lineage>
</organism>
<accession>C6VVL1</accession>
<evidence type="ECO:0000313" key="6">
    <source>
        <dbReference type="Proteomes" id="UP000002011"/>
    </source>
</evidence>
<protein>
    <submittedName>
        <fullName evidence="5">Transcriptional regulator, AraC family</fullName>
    </submittedName>
</protein>
<reference evidence="5 6" key="1">
    <citation type="journal article" date="2009" name="Stand. Genomic Sci.">
        <title>Complete genome sequence of Dyadobacter fermentans type strain (NS114).</title>
        <authorList>
            <person name="Lang E."/>
            <person name="Lapidus A."/>
            <person name="Chertkov O."/>
            <person name="Brettin T."/>
            <person name="Detter J.C."/>
            <person name="Han C."/>
            <person name="Copeland A."/>
            <person name="Glavina Del Rio T."/>
            <person name="Nolan M."/>
            <person name="Chen F."/>
            <person name="Lucas S."/>
            <person name="Tice H."/>
            <person name="Cheng J.F."/>
            <person name="Land M."/>
            <person name="Hauser L."/>
            <person name="Chang Y.J."/>
            <person name="Jeffries C.D."/>
            <person name="Kopitz M."/>
            <person name="Bruce D."/>
            <person name="Goodwin L."/>
            <person name="Pitluck S."/>
            <person name="Ovchinnikova G."/>
            <person name="Pati A."/>
            <person name="Ivanova N."/>
            <person name="Mavrommatis K."/>
            <person name="Chen A."/>
            <person name="Palaniappan K."/>
            <person name="Chain P."/>
            <person name="Bristow J."/>
            <person name="Eisen J.A."/>
            <person name="Markowitz V."/>
            <person name="Hugenholtz P."/>
            <person name="Goker M."/>
            <person name="Rohde M."/>
            <person name="Kyrpides N.C."/>
            <person name="Klenk H.P."/>
        </authorList>
    </citation>
    <scope>NUCLEOTIDE SEQUENCE [LARGE SCALE GENOMIC DNA]</scope>
    <source>
        <strain evidence="6">ATCC 700827 / DSM 18053 / CIP 107007 / KCTC 52180 / NS114</strain>
    </source>
</reference>